<sequence>MIETFARALGLDVAGPEDAAAGPIDADTFELACASGYLASLTADGRPRFVIAARGPAIRRLAASRRGRPRTRSFAIAGPRAFLDLASARAGGGLSARAAEGPAATVPELSVVGGMPRVGRGAQAGVLLIAALVVAAAIFAPGVWATLLLLGGLVFATSNGFRLMLALTPPAEAPRRLWSDDASLPVYTVMAALHREAAVVPSLLDAIERLDYPALGSNGTTTPRASTAATR</sequence>
<organism evidence="2 3">
    <name type="scientific">Chenggangzhangella methanolivorans</name>
    <dbReference type="NCBI Taxonomy" id="1437009"/>
    <lineage>
        <taxon>Bacteria</taxon>
        <taxon>Pseudomonadati</taxon>
        <taxon>Pseudomonadota</taxon>
        <taxon>Alphaproteobacteria</taxon>
        <taxon>Hyphomicrobiales</taxon>
        <taxon>Methylopilaceae</taxon>
        <taxon>Chenggangzhangella</taxon>
    </lineage>
</organism>
<dbReference type="KEGG" id="cmet:K6K41_20290"/>
<protein>
    <submittedName>
        <fullName evidence="2">Uncharacterized protein</fullName>
    </submittedName>
</protein>
<keyword evidence="1" id="KW-1133">Transmembrane helix</keyword>
<feature type="transmembrane region" description="Helical" evidence="1">
    <location>
        <begin position="124"/>
        <end position="141"/>
    </location>
</feature>
<evidence type="ECO:0000256" key="1">
    <source>
        <dbReference type="SAM" id="Phobius"/>
    </source>
</evidence>
<dbReference type="AlphaFoldDB" id="A0A9E6R6I0"/>
<gene>
    <name evidence="2" type="ORF">K6K41_20290</name>
</gene>
<dbReference type="Proteomes" id="UP000825701">
    <property type="component" value="Chromosome"/>
</dbReference>
<accession>A0A9E6R6I0</accession>
<keyword evidence="3" id="KW-1185">Reference proteome</keyword>
<reference evidence="2" key="1">
    <citation type="submission" date="2021-08" db="EMBL/GenBank/DDBJ databases">
        <authorList>
            <person name="Zhang H."/>
            <person name="Xu M."/>
            <person name="Yu Z."/>
            <person name="Yang L."/>
            <person name="Cai Y."/>
        </authorList>
    </citation>
    <scope>NUCLEOTIDE SEQUENCE</scope>
    <source>
        <strain evidence="2">CHL1</strain>
    </source>
</reference>
<evidence type="ECO:0000313" key="2">
    <source>
        <dbReference type="EMBL" id="QZN99155.1"/>
    </source>
</evidence>
<keyword evidence="1" id="KW-0812">Transmembrane</keyword>
<proteinExistence type="predicted"/>
<keyword evidence="1" id="KW-0472">Membrane</keyword>
<evidence type="ECO:0000313" key="3">
    <source>
        <dbReference type="Proteomes" id="UP000825701"/>
    </source>
</evidence>
<dbReference type="RefSeq" id="WP_261402186.1">
    <property type="nucleotide sequence ID" value="NZ_CP081869.1"/>
</dbReference>
<dbReference type="EMBL" id="CP081869">
    <property type="protein sequence ID" value="QZN99155.1"/>
    <property type="molecule type" value="Genomic_DNA"/>
</dbReference>
<name>A0A9E6R6I0_9HYPH</name>